<dbReference type="RefSeq" id="XP_010480772.1">
    <property type="nucleotide sequence ID" value="XM_010482470.1"/>
</dbReference>
<name>A0ABM0X4Z3_CAMSA</name>
<accession>A0ABM0X4Z3</accession>
<evidence type="ECO:0000313" key="3">
    <source>
        <dbReference type="RefSeq" id="XP_010480772.1"/>
    </source>
</evidence>
<dbReference type="GeneID" id="104759564"/>
<organism evidence="2 3">
    <name type="scientific">Camelina sativa</name>
    <name type="common">False flax</name>
    <name type="synonym">Myagrum sativum</name>
    <dbReference type="NCBI Taxonomy" id="90675"/>
    <lineage>
        <taxon>Eukaryota</taxon>
        <taxon>Viridiplantae</taxon>
        <taxon>Streptophyta</taxon>
        <taxon>Embryophyta</taxon>
        <taxon>Tracheophyta</taxon>
        <taxon>Spermatophyta</taxon>
        <taxon>Magnoliopsida</taxon>
        <taxon>eudicotyledons</taxon>
        <taxon>Gunneridae</taxon>
        <taxon>Pentapetalae</taxon>
        <taxon>rosids</taxon>
        <taxon>malvids</taxon>
        <taxon>Brassicales</taxon>
        <taxon>Brassicaceae</taxon>
        <taxon>Camelineae</taxon>
        <taxon>Camelina</taxon>
    </lineage>
</organism>
<protein>
    <submittedName>
        <fullName evidence="3">F-box protein At5g25290-like</fullName>
    </submittedName>
</protein>
<reference evidence="2" key="1">
    <citation type="journal article" date="2014" name="Nat. Commun.">
        <title>The emerging biofuel crop Camelina sativa retains a highly undifferentiated hexaploid genome structure.</title>
        <authorList>
            <person name="Kagale S."/>
            <person name="Koh C."/>
            <person name="Nixon J."/>
            <person name="Bollina V."/>
            <person name="Clarke W.E."/>
            <person name="Tuteja R."/>
            <person name="Spillane C."/>
            <person name="Robinson S.J."/>
            <person name="Links M.G."/>
            <person name="Clarke C."/>
            <person name="Higgins E.E."/>
            <person name="Huebert T."/>
            <person name="Sharpe A.G."/>
            <person name="Parkin I.A."/>
        </authorList>
    </citation>
    <scope>NUCLEOTIDE SEQUENCE [LARGE SCALE GENOMIC DNA]</scope>
    <source>
        <strain evidence="2">cv. DH55</strain>
    </source>
</reference>
<dbReference type="Proteomes" id="UP000694864">
    <property type="component" value="Chromosome 17"/>
</dbReference>
<gene>
    <name evidence="3" type="primary">LOC104759564</name>
</gene>
<sequence length="195" mass="21694">MGISIIAIFQYGTGSMFPGSIEAYKMWCSKVTCLYYLSHRCYIRELDLSGQDGFKDVDLGITGVKKLISSGDSIAVTISGDVLLVYTRAYEPVWIFRVFKSYPKGLDRISTLVEVESLGDEALSFDLGITVPADLTLGIKPNSIYFTRNDRFGHPSCNIPCLDICVYNIATRTIKRFFSGSTLKLKDAQWLLPSA</sequence>
<keyword evidence="2" id="KW-1185">Reference proteome</keyword>
<dbReference type="PANTHER" id="PTHR44259">
    <property type="entry name" value="OS07G0183000 PROTEIN-RELATED"/>
    <property type="match status" value="1"/>
</dbReference>
<dbReference type="Pfam" id="PF03478">
    <property type="entry name" value="Beta-prop_KIB1-4"/>
    <property type="match status" value="1"/>
</dbReference>
<dbReference type="InterPro" id="IPR050942">
    <property type="entry name" value="F-box_BR-signaling"/>
</dbReference>
<dbReference type="PANTHER" id="PTHR44259:SF73">
    <property type="entry name" value="F-BOX PROTEIN (DUF295)"/>
    <property type="match status" value="1"/>
</dbReference>
<dbReference type="InterPro" id="IPR005174">
    <property type="entry name" value="KIB1-4_b-propeller"/>
</dbReference>
<evidence type="ECO:0000259" key="1">
    <source>
        <dbReference type="Pfam" id="PF03478"/>
    </source>
</evidence>
<reference evidence="3" key="2">
    <citation type="submission" date="2025-08" db="UniProtKB">
        <authorList>
            <consortium name="RefSeq"/>
        </authorList>
    </citation>
    <scope>IDENTIFICATION</scope>
    <source>
        <tissue evidence="3">Leaf</tissue>
    </source>
</reference>
<evidence type="ECO:0000313" key="2">
    <source>
        <dbReference type="Proteomes" id="UP000694864"/>
    </source>
</evidence>
<proteinExistence type="predicted"/>
<feature type="domain" description="KIB1-4 beta-propeller" evidence="1">
    <location>
        <begin position="34"/>
        <end position="168"/>
    </location>
</feature>